<dbReference type="Proteomes" id="UP000460287">
    <property type="component" value="Unassembled WGS sequence"/>
</dbReference>
<feature type="transmembrane region" description="Helical" evidence="8">
    <location>
        <begin position="174"/>
        <end position="197"/>
    </location>
</feature>
<evidence type="ECO:0000256" key="5">
    <source>
        <dbReference type="ARBA" id="ARBA00022692"/>
    </source>
</evidence>
<dbReference type="PANTHER" id="PTHR21716">
    <property type="entry name" value="TRANSMEMBRANE PROTEIN"/>
    <property type="match status" value="1"/>
</dbReference>
<dbReference type="Pfam" id="PF01594">
    <property type="entry name" value="AI-2E_transport"/>
    <property type="match status" value="1"/>
</dbReference>
<keyword evidence="4" id="KW-1003">Cell membrane</keyword>
<keyword evidence="7 8" id="KW-0472">Membrane</keyword>
<keyword evidence="6 8" id="KW-1133">Transmembrane helix</keyword>
<name>A0A7X2T1J9_9CLOT</name>
<reference evidence="9 10" key="1">
    <citation type="submission" date="2019-08" db="EMBL/GenBank/DDBJ databases">
        <title>In-depth cultivation of the pig gut microbiome towards novel bacterial diversity and tailored functional studies.</title>
        <authorList>
            <person name="Wylensek D."/>
            <person name="Hitch T.C.A."/>
            <person name="Clavel T."/>
        </authorList>
    </citation>
    <scope>NUCLEOTIDE SEQUENCE [LARGE SCALE GENOMIC DNA]</scope>
    <source>
        <strain evidence="9 10">WCA-383-APC-5B</strain>
    </source>
</reference>
<dbReference type="GO" id="GO:0005886">
    <property type="term" value="C:plasma membrane"/>
    <property type="evidence" value="ECO:0007669"/>
    <property type="project" value="UniProtKB-SubCell"/>
</dbReference>
<dbReference type="AlphaFoldDB" id="A0A7X2T1J9"/>
<dbReference type="GO" id="GO:0055085">
    <property type="term" value="P:transmembrane transport"/>
    <property type="evidence" value="ECO:0007669"/>
    <property type="project" value="TreeGrafter"/>
</dbReference>
<proteinExistence type="inferred from homology"/>
<dbReference type="PANTHER" id="PTHR21716:SF53">
    <property type="entry name" value="PERMEASE PERM-RELATED"/>
    <property type="match status" value="1"/>
</dbReference>
<evidence type="ECO:0000256" key="8">
    <source>
        <dbReference type="SAM" id="Phobius"/>
    </source>
</evidence>
<comment type="caution">
    <text evidence="9">The sequence shown here is derived from an EMBL/GenBank/DDBJ whole genome shotgun (WGS) entry which is preliminary data.</text>
</comment>
<evidence type="ECO:0000256" key="1">
    <source>
        <dbReference type="ARBA" id="ARBA00004651"/>
    </source>
</evidence>
<sequence length="379" mass="42420">MNKRESDNLKTGFIISTYVILLVFLLFNFKSVKLGVSYIFNIISPFFIAVAIAFILNIPMKFYEAKLLNSLDTYKKGKYKKLKRPISIVMTLVSIVGIIVLIMIFVIPQLKNSIINLVKNIPESLKSIEGMVDNDFKNSTIITEVVEQVMNMWKDIAIAAGKITTQFFSQVVDITMSVTSIIVNFFIAFILAIYMLWDKEKLILNIKKFMYAFFKKEKVNLIIKVVHIANEKFSKFIEGQCTEAIIIGVLVFIAMIVFKMPYAALISVIIGVTALIPIFGAIIGTIPGVFILFTISPIKSFWFLVIIVIIQQLEGHFIYPTVVGGTIGLSGIWVMLATVIGGSAFGILGILIGIPLVSIMYTLLSEVIKKKLKDKKISL</sequence>
<dbReference type="EMBL" id="VULX01000009">
    <property type="protein sequence ID" value="MSR91320.1"/>
    <property type="molecule type" value="Genomic_DNA"/>
</dbReference>
<evidence type="ECO:0000256" key="7">
    <source>
        <dbReference type="ARBA" id="ARBA00023136"/>
    </source>
</evidence>
<evidence type="ECO:0000256" key="6">
    <source>
        <dbReference type="ARBA" id="ARBA00022989"/>
    </source>
</evidence>
<evidence type="ECO:0000256" key="3">
    <source>
        <dbReference type="ARBA" id="ARBA00022448"/>
    </source>
</evidence>
<dbReference type="InterPro" id="IPR002549">
    <property type="entry name" value="AI-2E-like"/>
</dbReference>
<feature type="transmembrane region" description="Helical" evidence="8">
    <location>
        <begin position="264"/>
        <end position="293"/>
    </location>
</feature>
<keyword evidence="3" id="KW-0813">Transport</keyword>
<evidence type="ECO:0000313" key="10">
    <source>
        <dbReference type="Proteomes" id="UP000460287"/>
    </source>
</evidence>
<evidence type="ECO:0000256" key="2">
    <source>
        <dbReference type="ARBA" id="ARBA00009773"/>
    </source>
</evidence>
<organism evidence="9 10">
    <name type="scientific">Inconstantimicrobium porci</name>
    <dbReference type="NCBI Taxonomy" id="2652291"/>
    <lineage>
        <taxon>Bacteria</taxon>
        <taxon>Bacillati</taxon>
        <taxon>Bacillota</taxon>
        <taxon>Clostridia</taxon>
        <taxon>Eubacteriales</taxon>
        <taxon>Clostridiaceae</taxon>
        <taxon>Inconstantimicrobium</taxon>
    </lineage>
</organism>
<gene>
    <name evidence="9" type="ORF">FYJ33_07810</name>
</gene>
<protein>
    <submittedName>
        <fullName evidence="9">AI-2E family transporter</fullName>
    </submittedName>
</protein>
<evidence type="ECO:0000256" key="4">
    <source>
        <dbReference type="ARBA" id="ARBA00022475"/>
    </source>
</evidence>
<comment type="subcellular location">
    <subcellularLocation>
        <location evidence="1">Cell membrane</location>
        <topology evidence="1">Multi-pass membrane protein</topology>
    </subcellularLocation>
</comment>
<feature type="transmembrane region" description="Helical" evidence="8">
    <location>
        <begin position="86"/>
        <end position="107"/>
    </location>
</feature>
<evidence type="ECO:0000313" key="9">
    <source>
        <dbReference type="EMBL" id="MSR91320.1"/>
    </source>
</evidence>
<comment type="similarity">
    <text evidence="2">Belongs to the autoinducer-2 exporter (AI-2E) (TC 2.A.86) family.</text>
</comment>
<feature type="transmembrane region" description="Helical" evidence="8">
    <location>
        <begin position="331"/>
        <end position="364"/>
    </location>
</feature>
<feature type="transmembrane region" description="Helical" evidence="8">
    <location>
        <begin position="12"/>
        <end position="29"/>
    </location>
</feature>
<keyword evidence="5 8" id="KW-0812">Transmembrane</keyword>
<dbReference type="RefSeq" id="WP_154531211.1">
    <property type="nucleotide sequence ID" value="NZ_VULX01000009.1"/>
</dbReference>
<feature type="transmembrane region" description="Helical" evidence="8">
    <location>
        <begin position="35"/>
        <end position="56"/>
    </location>
</feature>
<accession>A0A7X2T1J9</accession>
<keyword evidence="10" id="KW-1185">Reference proteome</keyword>